<evidence type="ECO:0000259" key="1">
    <source>
        <dbReference type="PROSITE" id="PS51186"/>
    </source>
</evidence>
<dbReference type="GO" id="GO:0016747">
    <property type="term" value="F:acyltransferase activity, transferring groups other than amino-acyl groups"/>
    <property type="evidence" value="ECO:0007669"/>
    <property type="project" value="InterPro"/>
</dbReference>
<dbReference type="Gene3D" id="3.40.630.30">
    <property type="match status" value="1"/>
</dbReference>
<dbReference type="InterPro" id="IPR052523">
    <property type="entry name" value="Trichothecene_AcTrans"/>
</dbReference>
<dbReference type="Pfam" id="PF13508">
    <property type="entry name" value="Acetyltransf_7"/>
    <property type="match status" value="1"/>
</dbReference>
<evidence type="ECO:0000313" key="3">
    <source>
        <dbReference type="Proteomes" id="UP001174936"/>
    </source>
</evidence>
<dbReference type="PANTHER" id="PTHR42791">
    <property type="entry name" value="GNAT FAMILY ACETYLTRANSFERASE"/>
    <property type="match status" value="1"/>
</dbReference>
<dbReference type="EMBL" id="JAULSV010000003">
    <property type="protein sequence ID" value="KAK0647988.1"/>
    <property type="molecule type" value="Genomic_DNA"/>
</dbReference>
<dbReference type="AlphaFoldDB" id="A0AA39Y8P3"/>
<dbReference type="InterPro" id="IPR000182">
    <property type="entry name" value="GNAT_dom"/>
</dbReference>
<keyword evidence="3" id="KW-1185">Reference proteome</keyword>
<feature type="domain" description="N-acetyltransferase" evidence="1">
    <location>
        <begin position="28"/>
        <end position="233"/>
    </location>
</feature>
<dbReference type="CDD" id="cd04301">
    <property type="entry name" value="NAT_SF"/>
    <property type="match status" value="1"/>
</dbReference>
<comment type="caution">
    <text evidence="2">The sequence shown here is derived from an EMBL/GenBank/DDBJ whole genome shotgun (WGS) entry which is preliminary data.</text>
</comment>
<dbReference type="Proteomes" id="UP001174936">
    <property type="component" value="Unassembled WGS sequence"/>
</dbReference>
<dbReference type="SUPFAM" id="SSF55729">
    <property type="entry name" value="Acyl-CoA N-acyltransferases (Nat)"/>
    <property type="match status" value="1"/>
</dbReference>
<dbReference type="PANTHER" id="PTHR42791:SF2">
    <property type="entry name" value="N-ACETYLTRANSFERASE DOMAIN-CONTAINING PROTEIN"/>
    <property type="match status" value="1"/>
</dbReference>
<organism evidence="2 3">
    <name type="scientific">Cercophora newfieldiana</name>
    <dbReference type="NCBI Taxonomy" id="92897"/>
    <lineage>
        <taxon>Eukaryota</taxon>
        <taxon>Fungi</taxon>
        <taxon>Dikarya</taxon>
        <taxon>Ascomycota</taxon>
        <taxon>Pezizomycotina</taxon>
        <taxon>Sordariomycetes</taxon>
        <taxon>Sordariomycetidae</taxon>
        <taxon>Sordariales</taxon>
        <taxon>Lasiosphaeriaceae</taxon>
        <taxon>Cercophora</taxon>
    </lineage>
</organism>
<name>A0AA39Y8P3_9PEZI</name>
<reference evidence="2" key="1">
    <citation type="submission" date="2023-06" db="EMBL/GenBank/DDBJ databases">
        <title>Genome-scale phylogeny and comparative genomics of the fungal order Sordariales.</title>
        <authorList>
            <consortium name="Lawrence Berkeley National Laboratory"/>
            <person name="Hensen N."/>
            <person name="Bonometti L."/>
            <person name="Westerberg I."/>
            <person name="Brannstrom I.O."/>
            <person name="Guillou S."/>
            <person name="Cros-Aarteil S."/>
            <person name="Calhoun S."/>
            <person name="Haridas S."/>
            <person name="Kuo A."/>
            <person name="Mondo S."/>
            <person name="Pangilinan J."/>
            <person name="Riley R."/>
            <person name="Labutti K."/>
            <person name="Andreopoulos B."/>
            <person name="Lipzen A."/>
            <person name="Chen C."/>
            <person name="Yanf M."/>
            <person name="Daum C."/>
            <person name="Ng V."/>
            <person name="Clum A."/>
            <person name="Steindorff A."/>
            <person name="Ohm R."/>
            <person name="Martin F."/>
            <person name="Silar P."/>
            <person name="Natvig D."/>
            <person name="Lalanne C."/>
            <person name="Gautier V."/>
            <person name="Ament-Velasquez S.L."/>
            <person name="Kruys A."/>
            <person name="Hutchinson M.I."/>
            <person name="Powell A.J."/>
            <person name="Barry K."/>
            <person name="Miller A.N."/>
            <person name="Grigoriev I.V."/>
            <person name="Debuchy R."/>
            <person name="Gladieux P."/>
            <person name="Thoren M.H."/>
            <person name="Johannesson H."/>
        </authorList>
    </citation>
    <scope>NUCLEOTIDE SEQUENCE</scope>
    <source>
        <strain evidence="2">SMH2532-1</strain>
    </source>
</reference>
<protein>
    <recommendedName>
        <fullName evidence="1">N-acetyltransferase domain-containing protein</fullName>
    </recommendedName>
</protein>
<evidence type="ECO:0000313" key="2">
    <source>
        <dbReference type="EMBL" id="KAK0647988.1"/>
    </source>
</evidence>
<sequence>MTWSIHPCTVSDAHAIGRNNCTAFWGQPYWRIMWPKDMQLSFMIEQVQKRTAAAVLLADRRARRHEKVVDNETGEVIGYARWVLPDSVVSKGGESGEVVWGDRQVPDVDEGTKKRAEEEMEGAWFEPRGDMGELDSKIDEALERILGEREYLKLDYLAVHPDRQGEGIGTALTESGIKKAVELGLPIFVMGFDVSRGLYLRLGFREVESVLQDDRKFGGDGNYNAYFMVYDKHVVR</sequence>
<accession>A0AA39Y8P3</accession>
<dbReference type="PROSITE" id="PS51186">
    <property type="entry name" value="GNAT"/>
    <property type="match status" value="1"/>
</dbReference>
<gene>
    <name evidence="2" type="ORF">B0T16DRAFT_490891</name>
</gene>
<dbReference type="InterPro" id="IPR016181">
    <property type="entry name" value="Acyl_CoA_acyltransferase"/>
</dbReference>
<proteinExistence type="predicted"/>